<sequence length="1402" mass="154581">MESQEFIVLYTHQKMKKSKVWQDGILKVTRCRNKAILYDDKGGCLESFFLKCLEVKPGDDIESDRYLITVEEVRAAEGVGFEQDVIKEAPVLGSRRTVPMGRYLGYQPAGLRRKFPGFKGPRQVPKKVVIVEHGDSAAAFEAEEPGGPVLLSPFPSAPCLFAAVGSNSVNEVPADAENRVVHRDRDGRGPPFSSAASTPSCKINAEMPCEESDFCSPFGSVNKHSDSLLTSEPMKRGSLTSHSSGTPQTHSSGAPQSIRSRAQIVALLKSRPTRTSQEVNHETVERFPPVQPLGGLEVPTHSEGLIAQEEGDDVGTERLHCQRQSGNTVKSKSWWATCLSSQRPSAHSSTVVGDDLERRLQAQGDDTDLMKKFSSLENKDFQRLPLESSMLESSMRVPLVTLPPADGPPDLDPQSHVTGCDRPESSGSPVFNLCEDSVTLPFGLGPEGQREASSFKGCRAVTPGGDSLLRNMSAQSKWLKYQNTPQCNLPKRSRLDTEVTGGFFAESVSGGCFGDMGERQSDAVRGRSLDAVHVRMIRGMLRQQQQGVSHDWVSGGKAPSLNLKQTSRTEETQTEPGGPACREHAATGRSQEISDSELCFPSGQKVKSARLPRRQTCIPAVFQSPAHYKRLFASCLIEHLNILLFGLAQRLHEALAKVDISFYTSSKGEKLEDVENNVPSCHHRQPAKLVMVKKEGPNKGRLFYTCHAPKADQCKFFKWLEEATPGHSTREASASRTVLSDVKSIGLYLRSQKIPFYEECQLLVRKGFDFQRKQYGKLKKFRTVNPEFYNEPKSKLYLKLSRKESSSTYSKDDLWVVSKTIDFELDTFIACSAFFGPSSTNEVELLPLKGYFPSSWPTNTVAHALLVCNASTELAALRNIEDFNPAALPLTRHLLAMCVSRRLPWDHGCADAVNTAEKAHGAPPVTLVQGVFGAGKSYLLAVVVLFFVRLFEQSETPTSGNARPWKLLIASSTNVAVDRVLLGLLSLGFDKFVRVGSVRKIAKPVLPYSLHAGSGNASEQLKELHALMREDLTPLERLYVRRSIEQHKLGTNKTLLRQVCVVGVTCAACLFPCMNDLRFPVVVLDECSQVTEPASLLPIARFECEKLIVVGDPKQLPPTIQGSEAAHENGLEQTLFDRLCLMGHEPVLLRTQYRCHPAISAVANDLFYGGVLVNGVSEADRTPLLAWLPTLCFYSVRGLEQTEGDNSFHNVAEAAFTLKLIRAVLASGVPGSAVGVITLYRAQMCKLCHLLRDADSDPPEVKAVQVSTVDAFQGAEKEIVILSCVRTRQVGFIDSEKRMNVALTRGRRHLLIVGHLACLRGSRLWGRVIQHCAGREDGLQHASQCEPQLDLLLKDYFEKQAEEKQEEKSEKDKSRLQKEHVQNAKSCSRKCKAPGDAPATVR</sequence>
<keyword evidence="6 19" id="KW-0863">Zinc-finger</keyword>
<dbReference type="Proteomes" id="UP000515202">
    <property type="component" value="Unplaced"/>
</dbReference>
<evidence type="ECO:0000256" key="10">
    <source>
        <dbReference type="ARBA" id="ARBA00022840"/>
    </source>
</evidence>
<dbReference type="PROSITE" id="PS51999">
    <property type="entry name" value="ZF_GRF"/>
    <property type="match status" value="1"/>
</dbReference>
<dbReference type="InterPro" id="IPR027417">
    <property type="entry name" value="P-loop_NTPase"/>
</dbReference>
<evidence type="ECO:0000256" key="16">
    <source>
        <dbReference type="ARBA" id="ARBA00066212"/>
    </source>
</evidence>
<dbReference type="Pfam" id="PF13086">
    <property type="entry name" value="AAA_11"/>
    <property type="match status" value="1"/>
</dbReference>
<dbReference type="InterPro" id="IPR041679">
    <property type="entry name" value="DNA2/NAM7-like_C"/>
</dbReference>
<dbReference type="RefSeq" id="XP_023376629.1">
    <property type="nucleotide sequence ID" value="XM_023520861.1"/>
</dbReference>
<evidence type="ECO:0000256" key="1">
    <source>
        <dbReference type="ARBA" id="ARBA00004123"/>
    </source>
</evidence>
<evidence type="ECO:0000256" key="9">
    <source>
        <dbReference type="ARBA" id="ARBA00022833"/>
    </source>
</evidence>
<dbReference type="SUPFAM" id="SSF52540">
    <property type="entry name" value="P-loop containing nucleoside triphosphate hydrolases"/>
    <property type="match status" value="1"/>
</dbReference>
<keyword evidence="8" id="KW-0347">Helicase</keyword>
<dbReference type="GeneID" id="105302765"/>
<feature type="compositionally biased region" description="Basic and acidic residues" evidence="20">
    <location>
        <begin position="178"/>
        <end position="188"/>
    </location>
</feature>
<keyword evidence="5" id="KW-0227">DNA damage</keyword>
<feature type="region of interest" description="Disordered" evidence="20">
    <location>
        <begin position="178"/>
        <end position="200"/>
    </location>
</feature>
<evidence type="ECO:0000256" key="18">
    <source>
        <dbReference type="ARBA" id="ARBA00083828"/>
    </source>
</evidence>
<proteinExistence type="predicted"/>
<evidence type="ECO:0000256" key="4">
    <source>
        <dbReference type="ARBA" id="ARBA00022741"/>
    </source>
</evidence>
<keyword evidence="9" id="KW-0862">Zinc</keyword>
<evidence type="ECO:0000256" key="7">
    <source>
        <dbReference type="ARBA" id="ARBA00022801"/>
    </source>
</evidence>
<feature type="compositionally biased region" description="Polar residues" evidence="20">
    <location>
        <begin position="238"/>
        <end position="259"/>
    </location>
</feature>
<feature type="compositionally biased region" description="Basic and acidic residues" evidence="20">
    <location>
        <begin position="1362"/>
        <end position="1382"/>
    </location>
</feature>
<evidence type="ECO:0000256" key="5">
    <source>
        <dbReference type="ARBA" id="ARBA00022763"/>
    </source>
</evidence>
<dbReference type="GO" id="GO:0005634">
    <property type="term" value="C:nucleus"/>
    <property type="evidence" value="ECO:0007669"/>
    <property type="project" value="UniProtKB-SubCell"/>
</dbReference>
<keyword evidence="22" id="KW-1185">Reference proteome</keyword>
<dbReference type="Gene3D" id="3.40.50.300">
    <property type="entry name" value="P-loop containing nucleotide triphosphate hydrolases"/>
    <property type="match status" value="2"/>
</dbReference>
<protein>
    <recommendedName>
        <fullName evidence="17">5'-3' DNA helicase ZGRF1</fullName>
        <ecNumber evidence="14">5.6.2.3</ecNumber>
    </recommendedName>
    <alternativeName>
        <fullName evidence="18">GRF-type zinc finger domain-containing protein 1</fullName>
    </alternativeName>
</protein>
<accession>A0A6P6BNH6</accession>
<comment type="catalytic activity">
    <reaction evidence="15">
        <text>ATP + H2O = ADP + phosphate + H(+)</text>
        <dbReference type="Rhea" id="RHEA:13065"/>
        <dbReference type="ChEBI" id="CHEBI:15377"/>
        <dbReference type="ChEBI" id="CHEBI:15378"/>
        <dbReference type="ChEBI" id="CHEBI:30616"/>
        <dbReference type="ChEBI" id="CHEBI:43474"/>
        <dbReference type="ChEBI" id="CHEBI:456216"/>
        <dbReference type="EC" id="5.6.2.3"/>
    </reaction>
</comment>
<organism evidence="22 23">
    <name type="scientific">Pteropus vampyrus</name>
    <name type="common">Large flying fox</name>
    <dbReference type="NCBI Taxonomy" id="132908"/>
    <lineage>
        <taxon>Eukaryota</taxon>
        <taxon>Metazoa</taxon>
        <taxon>Chordata</taxon>
        <taxon>Craniata</taxon>
        <taxon>Vertebrata</taxon>
        <taxon>Euteleostomi</taxon>
        <taxon>Mammalia</taxon>
        <taxon>Eutheria</taxon>
        <taxon>Laurasiatheria</taxon>
        <taxon>Chiroptera</taxon>
        <taxon>Yinpterochiroptera</taxon>
        <taxon>Pteropodoidea</taxon>
        <taxon>Pteropodidae</taxon>
        <taxon>Pteropodinae</taxon>
        <taxon>Pteropus</taxon>
    </lineage>
</organism>
<dbReference type="GO" id="GO:0005524">
    <property type="term" value="F:ATP binding"/>
    <property type="evidence" value="ECO:0007669"/>
    <property type="project" value="UniProtKB-KW"/>
</dbReference>
<reference evidence="23" key="1">
    <citation type="submission" date="2025-08" db="UniProtKB">
        <authorList>
            <consortium name="RefSeq"/>
        </authorList>
    </citation>
    <scope>IDENTIFICATION</scope>
    <source>
        <tissue evidence="23">Kidney</tissue>
    </source>
</reference>
<keyword evidence="10" id="KW-0067">ATP-binding</keyword>
<dbReference type="InterPro" id="IPR010666">
    <property type="entry name" value="Znf_GRF"/>
</dbReference>
<dbReference type="InterPro" id="IPR047187">
    <property type="entry name" value="SF1_C_Upf1"/>
</dbReference>
<comment type="subcellular location">
    <subcellularLocation>
        <location evidence="1">Nucleus</location>
    </subcellularLocation>
</comment>
<evidence type="ECO:0000256" key="17">
    <source>
        <dbReference type="ARBA" id="ARBA00072540"/>
    </source>
</evidence>
<keyword evidence="13" id="KW-0539">Nucleus</keyword>
<evidence type="ECO:0000256" key="13">
    <source>
        <dbReference type="ARBA" id="ARBA00023242"/>
    </source>
</evidence>
<dbReference type="Pfam" id="PF10382">
    <property type="entry name" value="ZGRF1-like_N"/>
    <property type="match status" value="1"/>
</dbReference>
<dbReference type="GO" id="GO:0006302">
    <property type="term" value="P:double-strand break repair"/>
    <property type="evidence" value="ECO:0007669"/>
    <property type="project" value="TreeGrafter"/>
</dbReference>
<dbReference type="InterPro" id="IPR018838">
    <property type="entry name" value="ZGRF1-like_N"/>
</dbReference>
<feature type="region of interest" description="Disordered" evidence="20">
    <location>
        <begin position="1362"/>
        <end position="1402"/>
    </location>
</feature>
<dbReference type="Pfam" id="PF13087">
    <property type="entry name" value="AAA_12"/>
    <property type="match status" value="1"/>
</dbReference>
<dbReference type="GO" id="GO:0043139">
    <property type="term" value="F:5'-3' DNA helicase activity"/>
    <property type="evidence" value="ECO:0007669"/>
    <property type="project" value="UniProtKB-EC"/>
</dbReference>
<dbReference type="FunFam" id="3.40.50.300:FF:001087">
    <property type="entry name" value="ZGRF1 isoform 9"/>
    <property type="match status" value="1"/>
</dbReference>
<evidence type="ECO:0000259" key="21">
    <source>
        <dbReference type="PROSITE" id="PS51999"/>
    </source>
</evidence>
<evidence type="ECO:0000256" key="12">
    <source>
        <dbReference type="ARBA" id="ARBA00023235"/>
    </source>
</evidence>
<dbReference type="CTD" id="55345"/>
<dbReference type="GO" id="GO:0008270">
    <property type="term" value="F:zinc ion binding"/>
    <property type="evidence" value="ECO:0007669"/>
    <property type="project" value="UniProtKB-KW"/>
</dbReference>
<evidence type="ECO:0000256" key="15">
    <source>
        <dbReference type="ARBA" id="ARBA00048954"/>
    </source>
</evidence>
<evidence type="ECO:0000256" key="14">
    <source>
        <dbReference type="ARBA" id="ARBA00044969"/>
    </source>
</evidence>
<dbReference type="PANTHER" id="PTHR28535">
    <property type="entry name" value="ZINC FINGER GRF-TYPE CONTAINING 1"/>
    <property type="match status" value="1"/>
</dbReference>
<keyword evidence="2" id="KW-0597">Phosphoprotein</keyword>
<evidence type="ECO:0000256" key="11">
    <source>
        <dbReference type="ARBA" id="ARBA00023204"/>
    </source>
</evidence>
<dbReference type="PANTHER" id="PTHR28535:SF1">
    <property type="entry name" value="PROTEIN ZGRF1"/>
    <property type="match status" value="1"/>
</dbReference>
<feature type="region of interest" description="Disordered" evidence="20">
    <location>
        <begin position="548"/>
        <end position="594"/>
    </location>
</feature>
<keyword evidence="12" id="KW-0413">Isomerase</keyword>
<evidence type="ECO:0000313" key="23">
    <source>
        <dbReference type="RefSeq" id="XP_023376629.1"/>
    </source>
</evidence>
<dbReference type="KEGG" id="pvp:105302765"/>
<dbReference type="GO" id="GO:0035861">
    <property type="term" value="C:site of double-strand break"/>
    <property type="evidence" value="ECO:0007669"/>
    <property type="project" value="TreeGrafter"/>
</dbReference>
<gene>
    <name evidence="23" type="primary">ZGRF1</name>
</gene>
<feature type="domain" description="GRF-type" evidence="21">
    <location>
        <begin position="681"/>
        <end position="723"/>
    </location>
</feature>
<evidence type="ECO:0000256" key="2">
    <source>
        <dbReference type="ARBA" id="ARBA00022553"/>
    </source>
</evidence>
<dbReference type="InterPro" id="IPR041677">
    <property type="entry name" value="DNA2/NAM7_AAA_11"/>
</dbReference>
<comment type="subunit">
    <text evidence="16">Interacts with DNA repair protein RAD51; the interaction promotes RAD51 strand exchange activity. Also interacts with DNA repair proteins EXO1 and BRCA1; the interactions are increased following DNA damage induction.</text>
</comment>
<evidence type="ECO:0000256" key="3">
    <source>
        <dbReference type="ARBA" id="ARBA00022723"/>
    </source>
</evidence>
<dbReference type="EC" id="5.6.2.3" evidence="14"/>
<dbReference type="InterPro" id="IPR052800">
    <property type="entry name" value="DNA_Repair_Helicase_ZGRF1"/>
</dbReference>
<evidence type="ECO:0000256" key="8">
    <source>
        <dbReference type="ARBA" id="ARBA00022806"/>
    </source>
</evidence>
<evidence type="ECO:0000313" key="22">
    <source>
        <dbReference type="Proteomes" id="UP000515202"/>
    </source>
</evidence>
<keyword evidence="11" id="KW-0234">DNA repair</keyword>
<evidence type="ECO:0000256" key="20">
    <source>
        <dbReference type="SAM" id="MobiDB-lite"/>
    </source>
</evidence>
<keyword evidence="7" id="KW-0378">Hydrolase</keyword>
<dbReference type="Pfam" id="PF06839">
    <property type="entry name" value="Zn_ribbon_GRF"/>
    <property type="match status" value="1"/>
</dbReference>
<keyword evidence="3" id="KW-0479">Metal-binding</keyword>
<dbReference type="CDD" id="cd18808">
    <property type="entry name" value="SF1_C_Upf1"/>
    <property type="match status" value="1"/>
</dbReference>
<keyword evidence="4" id="KW-0547">Nucleotide-binding</keyword>
<dbReference type="OrthoDB" id="6513042at2759"/>
<dbReference type="GO" id="GO:0016787">
    <property type="term" value="F:hydrolase activity"/>
    <property type="evidence" value="ECO:0007669"/>
    <property type="project" value="UniProtKB-KW"/>
</dbReference>
<name>A0A6P6BNH6_PTEVA</name>
<feature type="region of interest" description="Disordered" evidence="20">
    <location>
        <begin position="225"/>
        <end position="259"/>
    </location>
</feature>
<evidence type="ECO:0000256" key="19">
    <source>
        <dbReference type="PROSITE-ProRule" id="PRU01343"/>
    </source>
</evidence>
<evidence type="ECO:0000256" key="6">
    <source>
        <dbReference type="ARBA" id="ARBA00022771"/>
    </source>
</evidence>